<feature type="compositionally biased region" description="Basic and acidic residues" evidence="2">
    <location>
        <begin position="585"/>
        <end position="598"/>
    </location>
</feature>
<feature type="region of interest" description="Disordered" evidence="2">
    <location>
        <begin position="179"/>
        <end position="225"/>
    </location>
</feature>
<dbReference type="InterPro" id="IPR039341">
    <property type="entry name" value="CFAP99"/>
</dbReference>
<dbReference type="EMBL" id="NEDP02005386">
    <property type="protein sequence ID" value="OWF41505.1"/>
    <property type="molecule type" value="Genomic_DNA"/>
</dbReference>
<gene>
    <name evidence="3" type="ORF">KP79_PYT17394</name>
</gene>
<keyword evidence="4" id="KW-1185">Reference proteome</keyword>
<keyword evidence="1" id="KW-0175">Coiled coil</keyword>
<reference evidence="3 4" key="1">
    <citation type="journal article" date="2017" name="Nat. Ecol. Evol.">
        <title>Scallop genome provides insights into evolution of bilaterian karyotype and development.</title>
        <authorList>
            <person name="Wang S."/>
            <person name="Zhang J."/>
            <person name="Jiao W."/>
            <person name="Li J."/>
            <person name="Xun X."/>
            <person name="Sun Y."/>
            <person name="Guo X."/>
            <person name="Huan P."/>
            <person name="Dong B."/>
            <person name="Zhang L."/>
            <person name="Hu X."/>
            <person name="Sun X."/>
            <person name="Wang J."/>
            <person name="Zhao C."/>
            <person name="Wang Y."/>
            <person name="Wang D."/>
            <person name="Huang X."/>
            <person name="Wang R."/>
            <person name="Lv J."/>
            <person name="Li Y."/>
            <person name="Zhang Z."/>
            <person name="Liu B."/>
            <person name="Lu W."/>
            <person name="Hui Y."/>
            <person name="Liang J."/>
            <person name="Zhou Z."/>
            <person name="Hou R."/>
            <person name="Li X."/>
            <person name="Liu Y."/>
            <person name="Li H."/>
            <person name="Ning X."/>
            <person name="Lin Y."/>
            <person name="Zhao L."/>
            <person name="Xing Q."/>
            <person name="Dou J."/>
            <person name="Li Y."/>
            <person name="Mao J."/>
            <person name="Guo H."/>
            <person name="Dou H."/>
            <person name="Li T."/>
            <person name="Mu C."/>
            <person name="Jiang W."/>
            <person name="Fu Q."/>
            <person name="Fu X."/>
            <person name="Miao Y."/>
            <person name="Liu J."/>
            <person name="Yu Q."/>
            <person name="Li R."/>
            <person name="Liao H."/>
            <person name="Li X."/>
            <person name="Kong Y."/>
            <person name="Jiang Z."/>
            <person name="Chourrout D."/>
            <person name="Li R."/>
            <person name="Bao Z."/>
        </authorList>
    </citation>
    <scope>NUCLEOTIDE SEQUENCE [LARGE SCALE GENOMIC DNA]</scope>
    <source>
        <strain evidence="3 4">PY_sf001</strain>
    </source>
</reference>
<feature type="region of interest" description="Disordered" evidence="2">
    <location>
        <begin position="585"/>
        <end position="611"/>
    </location>
</feature>
<evidence type="ECO:0000256" key="2">
    <source>
        <dbReference type="SAM" id="MobiDB-lite"/>
    </source>
</evidence>
<dbReference type="OrthoDB" id="10262255at2759"/>
<protein>
    <recommendedName>
        <fullName evidence="5">Cilia-and flagella-associated protein 99</fullName>
    </recommendedName>
</protein>
<dbReference type="PANTHER" id="PTHR34649:SF1">
    <property type="entry name" value="CILIA- AND FLAGELLA-ASSOCIATED PROTEIN 99"/>
    <property type="match status" value="1"/>
</dbReference>
<dbReference type="STRING" id="6573.A0A210PYE8"/>
<dbReference type="PANTHER" id="PTHR34649">
    <property type="entry name" value="CILIA- AND FLAGELLA-ASSOCIATED PROTEIN 99"/>
    <property type="match status" value="1"/>
</dbReference>
<evidence type="ECO:0000313" key="4">
    <source>
        <dbReference type="Proteomes" id="UP000242188"/>
    </source>
</evidence>
<organism evidence="3 4">
    <name type="scientific">Mizuhopecten yessoensis</name>
    <name type="common">Japanese scallop</name>
    <name type="synonym">Patinopecten yessoensis</name>
    <dbReference type="NCBI Taxonomy" id="6573"/>
    <lineage>
        <taxon>Eukaryota</taxon>
        <taxon>Metazoa</taxon>
        <taxon>Spiralia</taxon>
        <taxon>Lophotrochozoa</taxon>
        <taxon>Mollusca</taxon>
        <taxon>Bivalvia</taxon>
        <taxon>Autobranchia</taxon>
        <taxon>Pteriomorphia</taxon>
        <taxon>Pectinida</taxon>
        <taxon>Pectinoidea</taxon>
        <taxon>Pectinidae</taxon>
        <taxon>Mizuhopecten</taxon>
    </lineage>
</organism>
<comment type="caution">
    <text evidence="3">The sequence shown here is derived from an EMBL/GenBank/DDBJ whole genome shotgun (WGS) entry which is preliminary data.</text>
</comment>
<feature type="compositionally biased region" description="Polar residues" evidence="2">
    <location>
        <begin position="599"/>
        <end position="611"/>
    </location>
</feature>
<evidence type="ECO:0000256" key="1">
    <source>
        <dbReference type="SAM" id="Coils"/>
    </source>
</evidence>
<sequence length="655" mass="77606">MASLSHGQLLVHAVRVLDTYNRDMQSVEEHVNKCLKAQRIYDEGDQTFIVEVFSNCVRYWDLMKVITDGFFVKDGKNVLRSEENLYIVTSYLAFFRLDELGVEHFRKFVSAQDINKMYRFLNFCLNERNLLTWMKDGWEKFYEHTFVQTGILSPIQRWMPELQEMLTHMKAKIDNKIKPRRKTTPKTETRPFDITQPRPRSIPIPEAIPKLHKHKPPPRSLYDDPEEFDVLKRNRDVNRRKAEERLMEASRIQFACANPEKSDKTKEIWNNIISEEDGKLDFERHRAKPTPSFLSKEVPFKMNTTAILREGHLYSQREEKEIKRFENLEAGAKDKSEFEKWQNKMKTQDLEQELAAIERRRLEGKLSHEEAILARQNLMRTNKQKVLNHREETKKMFDEFLHQKFKEEQEMRTLVEQTMQGHKNAKDATKKIQEIKRKIVQDVNEESRELMKQAVEEAESEMRRRMELIHQIRAMEAVPIIRQKFVDLTATSGHGLLSEMSIAELRERMSLLATAEEELEEQRRDDILASKQAKDQKLLDTLETISRHRLEQTKSAAIRFEKRKKGEPRPLQVKDEKLTELERRLEERKATRKREQESARITSSRSAANRTQSLINQKKALEENRWKELEMTRERTAKMMNSGLQSKSANRLAVI</sequence>
<dbReference type="AlphaFoldDB" id="A0A210PYE8"/>
<proteinExistence type="predicted"/>
<feature type="coiled-coil region" evidence="1">
    <location>
        <begin position="425"/>
        <end position="464"/>
    </location>
</feature>
<evidence type="ECO:0008006" key="5">
    <source>
        <dbReference type="Google" id="ProtNLM"/>
    </source>
</evidence>
<accession>A0A210PYE8</accession>
<dbReference type="Proteomes" id="UP000242188">
    <property type="component" value="Unassembled WGS sequence"/>
</dbReference>
<evidence type="ECO:0000313" key="3">
    <source>
        <dbReference type="EMBL" id="OWF41505.1"/>
    </source>
</evidence>
<name>A0A210PYE8_MIZYE</name>